<sequence>MPHAPIAVGGVGGSGTRVIANILQYCGIFIGSDLLPSNDTIWYAALFGRRNVLLDDDEELRALGELFFRQMADPTPLSPAELTRLRSLEEMPRHLHGPKIIHEWLEGFIVHCATAAPAERWGWKVPYTHVLIDRWLAWHPTLKYVHVTRNGLDMAYSQNQNQLGKWGPIFLNREVEIGPRDSLKFWCAVQRRVARIGARYPDRVLQISFDRLIRDPVPEIDVLLRFIGADLTAAQKDELASSIVPPETVNRHKAHDISALDPEDVAYARQDNAAPQTDDRT</sequence>
<dbReference type="AlphaFoldDB" id="A0A6I6IMS5"/>
<dbReference type="InterPro" id="IPR027417">
    <property type="entry name" value="P-loop_NTPase"/>
</dbReference>
<keyword evidence="1" id="KW-0808">Transferase</keyword>
<proteinExistence type="predicted"/>
<dbReference type="Proteomes" id="UP000428330">
    <property type="component" value="Plasmid pMME07001"/>
</dbReference>
<dbReference type="SUPFAM" id="SSF52540">
    <property type="entry name" value="P-loop containing nucleoside triphosphate hydrolases"/>
    <property type="match status" value="1"/>
</dbReference>
<keyword evidence="1" id="KW-0614">Plasmid</keyword>
<dbReference type="OrthoDB" id="9800698at2"/>
<evidence type="ECO:0000313" key="1">
    <source>
        <dbReference type="EMBL" id="QGX96787.1"/>
    </source>
</evidence>
<geneLocation type="plasmid" evidence="2">
    <name>pmme07001</name>
</geneLocation>
<organism evidence="1 2">
    <name type="scientific">Roseovarius faecimaris</name>
    <dbReference type="NCBI Taxonomy" id="2494550"/>
    <lineage>
        <taxon>Bacteria</taxon>
        <taxon>Pseudomonadati</taxon>
        <taxon>Pseudomonadota</taxon>
        <taxon>Alphaproteobacteria</taxon>
        <taxon>Rhodobacterales</taxon>
        <taxon>Roseobacteraceae</taxon>
        <taxon>Roseovarius</taxon>
    </lineage>
</organism>
<dbReference type="KEGG" id="rom:EI983_00265"/>
<accession>A0A6I6IMS5</accession>
<protein>
    <submittedName>
        <fullName evidence="1">Sulfotransferase</fullName>
    </submittedName>
</protein>
<keyword evidence="2" id="KW-1185">Reference proteome</keyword>
<dbReference type="GO" id="GO:0016740">
    <property type="term" value="F:transferase activity"/>
    <property type="evidence" value="ECO:0007669"/>
    <property type="project" value="UniProtKB-KW"/>
</dbReference>
<dbReference type="Gene3D" id="3.40.50.300">
    <property type="entry name" value="P-loop containing nucleotide triphosphate hydrolases"/>
    <property type="match status" value="1"/>
</dbReference>
<evidence type="ECO:0000313" key="2">
    <source>
        <dbReference type="Proteomes" id="UP000428330"/>
    </source>
</evidence>
<gene>
    <name evidence="1" type="ORF">EI983_00265</name>
</gene>
<reference evidence="1 2" key="1">
    <citation type="submission" date="2018-12" db="EMBL/GenBank/DDBJ databases">
        <title>Complete genome sequence of Roseovarius sp. MME-070.</title>
        <authorList>
            <person name="Nam Y.-D."/>
            <person name="Kang J."/>
            <person name="Chung W.-H."/>
            <person name="Park Y.S."/>
        </authorList>
    </citation>
    <scope>NUCLEOTIDE SEQUENCE [LARGE SCALE GENOMIC DNA]</scope>
    <source>
        <strain evidence="1 2">MME-070</strain>
        <plasmid evidence="2">pmme07001</plasmid>
    </source>
</reference>
<name>A0A6I6IMS5_9RHOB</name>
<dbReference type="EMBL" id="CP034347">
    <property type="protein sequence ID" value="QGX96787.1"/>
    <property type="molecule type" value="Genomic_DNA"/>
</dbReference>
<dbReference type="RefSeq" id="WP_157705224.1">
    <property type="nucleotide sequence ID" value="NZ_CP034347.1"/>
</dbReference>
<dbReference type="Pfam" id="PF13469">
    <property type="entry name" value="Sulfotransfer_3"/>
    <property type="match status" value="1"/>
</dbReference>